<dbReference type="AlphaFoldDB" id="A0A7S4E906"/>
<keyword evidence="1" id="KW-0472">Membrane</keyword>
<protein>
    <submittedName>
        <fullName evidence="2">Uncharacterized protein</fullName>
    </submittedName>
</protein>
<organism evidence="2">
    <name type="scientific">Pelagomonas calceolata</name>
    <dbReference type="NCBI Taxonomy" id="35677"/>
    <lineage>
        <taxon>Eukaryota</taxon>
        <taxon>Sar</taxon>
        <taxon>Stramenopiles</taxon>
        <taxon>Ochrophyta</taxon>
        <taxon>Pelagophyceae</taxon>
        <taxon>Pelagomonadales</taxon>
        <taxon>Pelagomonadaceae</taxon>
        <taxon>Pelagomonas</taxon>
    </lineage>
</organism>
<reference evidence="2" key="1">
    <citation type="submission" date="2021-01" db="EMBL/GenBank/DDBJ databases">
        <authorList>
            <person name="Corre E."/>
            <person name="Pelletier E."/>
            <person name="Niang G."/>
            <person name="Scheremetjew M."/>
            <person name="Finn R."/>
            <person name="Kale V."/>
            <person name="Holt S."/>
            <person name="Cochrane G."/>
            <person name="Meng A."/>
            <person name="Brown T."/>
            <person name="Cohen L."/>
        </authorList>
    </citation>
    <scope>NUCLEOTIDE SEQUENCE</scope>
    <source>
        <strain evidence="2">CCMP1756</strain>
    </source>
</reference>
<evidence type="ECO:0000256" key="1">
    <source>
        <dbReference type="SAM" id="Phobius"/>
    </source>
</evidence>
<gene>
    <name evidence="2" type="ORF">PCAL00307_LOCUS12596</name>
</gene>
<name>A0A7S4E906_9STRA</name>
<sequence length="144" mass="15223">MWLTSVGSPGDVYETVRSLREARGQRLGALQRKLPAAHFGLLAVLGVLVLAIFPLLAAATGAAVAPEDGLLRVQAVLFGLMTFAIAVTLAVLYAFWMPAGSAYNVDAVLEVMIDGLRAEIDERERAVDDAFAGRGDDARPGNPS</sequence>
<feature type="transmembrane region" description="Helical" evidence="1">
    <location>
        <begin position="39"/>
        <end position="64"/>
    </location>
</feature>
<keyword evidence="1" id="KW-0812">Transmembrane</keyword>
<dbReference type="EMBL" id="HBIW01014632">
    <property type="protein sequence ID" value="CAE0697160.1"/>
    <property type="molecule type" value="Transcribed_RNA"/>
</dbReference>
<feature type="transmembrane region" description="Helical" evidence="1">
    <location>
        <begin position="76"/>
        <end position="96"/>
    </location>
</feature>
<keyword evidence="1" id="KW-1133">Transmembrane helix</keyword>
<proteinExistence type="predicted"/>
<evidence type="ECO:0000313" key="2">
    <source>
        <dbReference type="EMBL" id="CAE0697160.1"/>
    </source>
</evidence>
<accession>A0A7S4E906</accession>